<organism evidence="2 3">
    <name type="scientific">Methanobacterium formicicum (strain DSM 3637 / PP1)</name>
    <dbReference type="NCBI Taxonomy" id="1204725"/>
    <lineage>
        <taxon>Archaea</taxon>
        <taxon>Methanobacteriati</taxon>
        <taxon>Methanobacteriota</taxon>
        <taxon>Methanomada group</taxon>
        <taxon>Methanobacteria</taxon>
        <taxon>Methanobacteriales</taxon>
        <taxon>Methanobacteriaceae</taxon>
        <taxon>Methanobacterium</taxon>
    </lineage>
</organism>
<name>K2QDB6_METFP</name>
<comment type="caution">
    <text evidence="2">The sequence shown here is derived from an EMBL/GenBank/DDBJ whole genome shotgun (WGS) entry which is preliminary data.</text>
</comment>
<dbReference type="EMBL" id="AMPO01000004">
    <property type="protein sequence ID" value="EKF86016.1"/>
    <property type="molecule type" value="Genomic_DNA"/>
</dbReference>
<dbReference type="Proteomes" id="UP000007360">
    <property type="component" value="Unassembled WGS sequence"/>
</dbReference>
<dbReference type="PATRIC" id="fig|1204725.3.peg.1206"/>
<dbReference type="RefSeq" id="WP_004030470.1">
    <property type="nucleotide sequence ID" value="NZ_AMPO01000004.1"/>
</dbReference>
<keyword evidence="1" id="KW-0472">Membrane</keyword>
<protein>
    <recommendedName>
        <fullName evidence="4">Class III signal peptide-containing protein</fullName>
    </recommendedName>
</protein>
<gene>
    <name evidence="2" type="ORF">A994_06001</name>
</gene>
<keyword evidence="3" id="KW-1185">Reference proteome</keyword>
<accession>K2QDB6</accession>
<evidence type="ECO:0000313" key="3">
    <source>
        <dbReference type="Proteomes" id="UP000007360"/>
    </source>
</evidence>
<feature type="transmembrane region" description="Helical" evidence="1">
    <location>
        <begin position="12"/>
        <end position="32"/>
    </location>
</feature>
<keyword evidence="1" id="KW-1133">Transmembrane helix</keyword>
<dbReference type="AlphaFoldDB" id="K2QDB6"/>
<evidence type="ECO:0008006" key="4">
    <source>
        <dbReference type="Google" id="ProtNLM"/>
    </source>
</evidence>
<evidence type="ECO:0000256" key="1">
    <source>
        <dbReference type="SAM" id="Phobius"/>
    </source>
</evidence>
<reference evidence="2 3" key="1">
    <citation type="journal article" date="2012" name="J. Bacteriol.">
        <title>Draft genome sequence of Methanobacterium formicicum DSM 3637, an archaebacterium isolated from the methane producer amoeba Pelomyxa palustris.</title>
        <authorList>
            <person name="Gutierrez G."/>
        </authorList>
    </citation>
    <scope>NUCLEOTIDE SEQUENCE [LARGE SCALE GENOMIC DNA]</scope>
    <source>
        <strain evidence="3">DSM 3637 / PP1</strain>
    </source>
</reference>
<dbReference type="Pfam" id="PF04021">
    <property type="entry name" value="Class_IIIsignal"/>
    <property type="match status" value="1"/>
</dbReference>
<evidence type="ECO:0000313" key="2">
    <source>
        <dbReference type="EMBL" id="EKF86016.1"/>
    </source>
</evidence>
<proteinExistence type="predicted"/>
<sequence>MDEKGQISAEMILLLGAMLVIVIVAGGAIFGITQSFAGNISQVIDTARNNAIGKM</sequence>
<dbReference type="InterPro" id="IPR007166">
    <property type="entry name" value="Class3_signal_pept_motif"/>
</dbReference>
<keyword evidence="1" id="KW-0812">Transmembrane</keyword>